<evidence type="ECO:0000313" key="2">
    <source>
        <dbReference type="EMBL" id="QIK77583.1"/>
    </source>
</evidence>
<dbReference type="InterPro" id="IPR036866">
    <property type="entry name" value="RibonucZ/Hydroxyglut_hydro"/>
</dbReference>
<dbReference type="InterPro" id="IPR001279">
    <property type="entry name" value="Metallo-B-lactamas"/>
</dbReference>
<dbReference type="CDD" id="cd16279">
    <property type="entry name" value="metallo-hydrolase-like_MBL-fold"/>
    <property type="match status" value="1"/>
</dbReference>
<dbReference type="Proteomes" id="UP000503222">
    <property type="component" value="Chromosome"/>
</dbReference>
<dbReference type="EMBL" id="CP049869">
    <property type="protein sequence ID" value="QIK77583.1"/>
    <property type="molecule type" value="Genomic_DNA"/>
</dbReference>
<gene>
    <name evidence="2" type="ORF">G7077_00255</name>
</gene>
<organism evidence="2 3">
    <name type="scientific">Sphingomonas piscis</name>
    <dbReference type="NCBI Taxonomy" id="2714943"/>
    <lineage>
        <taxon>Bacteria</taxon>
        <taxon>Pseudomonadati</taxon>
        <taxon>Pseudomonadota</taxon>
        <taxon>Alphaproteobacteria</taxon>
        <taxon>Sphingomonadales</taxon>
        <taxon>Sphingomonadaceae</taxon>
        <taxon>Sphingomonas</taxon>
    </lineage>
</organism>
<accession>A0A6G7YLG1</accession>
<dbReference type="Pfam" id="PF12706">
    <property type="entry name" value="Lactamase_B_2"/>
    <property type="match status" value="1"/>
</dbReference>
<dbReference type="SUPFAM" id="SSF56281">
    <property type="entry name" value="Metallo-hydrolase/oxidoreductase"/>
    <property type="match status" value="1"/>
</dbReference>
<dbReference type="RefSeq" id="WP_166409979.1">
    <property type="nucleotide sequence ID" value="NZ_CP049869.1"/>
</dbReference>
<dbReference type="SMART" id="SM00849">
    <property type="entry name" value="Lactamase_B"/>
    <property type="match status" value="1"/>
</dbReference>
<dbReference type="KEGG" id="spii:G7077_00255"/>
<dbReference type="PANTHER" id="PTHR42663:SF6">
    <property type="entry name" value="HYDROLASE C777.06C-RELATED"/>
    <property type="match status" value="1"/>
</dbReference>
<reference evidence="2 3" key="1">
    <citation type="submission" date="2020-03" db="EMBL/GenBank/DDBJ databases">
        <title>Sphingomonas sp. nov., isolated from fish.</title>
        <authorList>
            <person name="Hyun D.-W."/>
            <person name="Bae J.-W."/>
        </authorList>
    </citation>
    <scope>NUCLEOTIDE SEQUENCE [LARGE SCALE GENOMIC DNA]</scope>
    <source>
        <strain evidence="2 3">HDW15B</strain>
    </source>
</reference>
<sequence>MKVRILGCGTSTGVPNLRTGWGECDAREPRNRRTRASILLESGGERLLVDCGPDLRQQLLDADVHRIDAVLVTHDHADHVHGIDDLRPLAQCLKHPIPIHGRAAMLDQLVGRFAYAFVQAGYYPPVAEPRPVERELRCGEATLRFVDQPHGNITSLGIRVEEGGRSLVYAIDYNHMTDDMMALYQGAEVMISDCLMRKPHPTHAHLDGVLGWARDLGIGQLFLTHMGNSLDYQSLLNELPDWAAPAHDGLELTLA</sequence>
<protein>
    <submittedName>
        <fullName evidence="2">MBL fold metallo-hydrolase</fullName>
    </submittedName>
</protein>
<name>A0A6G7YLG1_9SPHN</name>
<dbReference type="GO" id="GO:0016787">
    <property type="term" value="F:hydrolase activity"/>
    <property type="evidence" value="ECO:0007669"/>
    <property type="project" value="UniProtKB-KW"/>
</dbReference>
<evidence type="ECO:0000313" key="3">
    <source>
        <dbReference type="Proteomes" id="UP000503222"/>
    </source>
</evidence>
<dbReference type="PANTHER" id="PTHR42663">
    <property type="entry name" value="HYDROLASE C777.06C-RELATED-RELATED"/>
    <property type="match status" value="1"/>
</dbReference>
<keyword evidence="2" id="KW-0378">Hydrolase</keyword>
<dbReference type="Gene3D" id="3.60.15.10">
    <property type="entry name" value="Ribonuclease Z/Hydroxyacylglutathione hydrolase-like"/>
    <property type="match status" value="1"/>
</dbReference>
<evidence type="ECO:0000259" key="1">
    <source>
        <dbReference type="SMART" id="SM00849"/>
    </source>
</evidence>
<feature type="domain" description="Metallo-beta-lactamase" evidence="1">
    <location>
        <begin position="34"/>
        <end position="247"/>
    </location>
</feature>
<keyword evidence="3" id="KW-1185">Reference proteome</keyword>
<dbReference type="AlphaFoldDB" id="A0A6G7YLG1"/>
<proteinExistence type="predicted"/>